<accession>A0ABD3QT98</accession>
<keyword evidence="3" id="KW-1185">Reference proteome</keyword>
<evidence type="ECO:0000256" key="1">
    <source>
        <dbReference type="SAM" id="SignalP"/>
    </source>
</evidence>
<feature type="signal peptide" evidence="1">
    <location>
        <begin position="1"/>
        <end position="22"/>
    </location>
</feature>
<comment type="caution">
    <text evidence="2">The sequence shown here is derived from an EMBL/GenBank/DDBJ whole genome shotgun (WGS) entry which is preliminary data.</text>
</comment>
<dbReference type="AlphaFoldDB" id="A0ABD3QT98"/>
<sequence>MTRSFAAVVPLMIHFFICNTKASTHERSKITTHSFSVPLINPRPKPTSPVDKFIKLWNDPRPIATAFKDASFIGTSENEIPYCVISDEFALMEKYFRYYCIQTIRWWCTSVPSGGTFVSGTASAYLRYLAKKYGDEVDIGWRLRLCSRKGTDEDTNEDASYLQISTSGGLPRSKFTWSAAMTFCHEFEAVESVGRATDWGSGIWDANEVCKSFRHGYIFAEGEMSVFAKRSGESSFSWPFLTKGSIGAVLANKYDETGRRDFRAGEVVVPRNVPGELKVEKLKQQFIYPGIDYRNDND</sequence>
<name>A0ABD3QT98_9STRA</name>
<evidence type="ECO:0000313" key="2">
    <source>
        <dbReference type="EMBL" id="KAL3803449.1"/>
    </source>
</evidence>
<organism evidence="2 3">
    <name type="scientific">Cyclotella atomus</name>
    <dbReference type="NCBI Taxonomy" id="382360"/>
    <lineage>
        <taxon>Eukaryota</taxon>
        <taxon>Sar</taxon>
        <taxon>Stramenopiles</taxon>
        <taxon>Ochrophyta</taxon>
        <taxon>Bacillariophyta</taxon>
        <taxon>Coscinodiscophyceae</taxon>
        <taxon>Thalassiosirophycidae</taxon>
        <taxon>Stephanodiscales</taxon>
        <taxon>Stephanodiscaceae</taxon>
        <taxon>Cyclotella</taxon>
    </lineage>
</organism>
<dbReference type="EMBL" id="JALLPJ020000069">
    <property type="protein sequence ID" value="KAL3803449.1"/>
    <property type="molecule type" value="Genomic_DNA"/>
</dbReference>
<proteinExistence type="predicted"/>
<reference evidence="2 3" key="1">
    <citation type="submission" date="2024-10" db="EMBL/GenBank/DDBJ databases">
        <title>Updated reference genomes for cyclostephanoid diatoms.</title>
        <authorList>
            <person name="Roberts W.R."/>
            <person name="Alverson A.J."/>
        </authorList>
    </citation>
    <scope>NUCLEOTIDE SEQUENCE [LARGE SCALE GENOMIC DNA]</scope>
    <source>
        <strain evidence="2 3">AJA010-31</strain>
    </source>
</reference>
<protein>
    <submittedName>
        <fullName evidence="2">Uncharacterized protein</fullName>
    </submittedName>
</protein>
<gene>
    <name evidence="2" type="ORF">ACHAWO_003604</name>
</gene>
<feature type="chain" id="PRO_5044780519" evidence="1">
    <location>
        <begin position="23"/>
        <end position="298"/>
    </location>
</feature>
<dbReference type="Proteomes" id="UP001530400">
    <property type="component" value="Unassembled WGS sequence"/>
</dbReference>
<keyword evidence="1" id="KW-0732">Signal</keyword>
<evidence type="ECO:0000313" key="3">
    <source>
        <dbReference type="Proteomes" id="UP001530400"/>
    </source>
</evidence>